<feature type="transmembrane region" description="Helical" evidence="2">
    <location>
        <begin position="316"/>
        <end position="333"/>
    </location>
</feature>
<feature type="region of interest" description="Disordered" evidence="1">
    <location>
        <begin position="584"/>
        <end position="607"/>
    </location>
</feature>
<organism evidence="3 4">
    <name type="scientific">Pseudonocardia acidicola</name>
    <dbReference type="NCBI Taxonomy" id="2724939"/>
    <lineage>
        <taxon>Bacteria</taxon>
        <taxon>Bacillati</taxon>
        <taxon>Actinomycetota</taxon>
        <taxon>Actinomycetes</taxon>
        <taxon>Pseudonocardiales</taxon>
        <taxon>Pseudonocardiaceae</taxon>
        <taxon>Pseudonocardia</taxon>
    </lineage>
</organism>
<sequence length="607" mass="66815">MGFKTGDFPPVDLETFLDKPLLERTKALALHWVEYGFGSPKMIPTTYVVKVLVLYIIGGTALATWTSGTGPFWDVASWWNEPIVYQKLVLWTVFLEAFGLAGSWGPIAGKFKPMTGGILFWARPGTIRLRPWRRVPFSNGDRRTVADVVLYLGLLVTLLVAIVLPGVPSATLSAARTDNTTGLVNPTLLIAPMVLLVLCGLRDKTIFLAARAEQYLPAMVFFTFLPFIDMIIALKLLIATVWVCAGVSKFGLHFSNVVAPMVSNSPCIPSKWFKRAQYRDFPRDIRPSKVASTLAHVGGTVVEIVTPLVLLFSTNLYLTAAAVALMVLFHLFITSTFPLAVPLEWNVLFAFASVFLFLGFPAWTGYGVGDMSSPWLTVGIVACLVFFPVLGNLRPDLVSFLPSMRQYAGNWASALWAFAPGAEAKLNAVTRPTTNQVDQLQAMGYPFPVAEITMQQTIAWRSMHSQGRGLFSVLINTIPELDRWTVREAEFGCNSVIGFNFGEGHLHNEDLINALQSRCRFEPGEFVVAWVESQAIHSKVQHYKVIDAALGVIERGTWKVSDAVNEQPWLPNGPIPTEVSWSLAREQAGAGTAATPHRRDDEVGTPA</sequence>
<comment type="caution">
    <text evidence="3">The sequence shown here is derived from an EMBL/GenBank/DDBJ whole genome shotgun (WGS) entry which is preliminary data.</text>
</comment>
<feature type="transmembrane region" description="Helical" evidence="2">
    <location>
        <begin position="47"/>
        <end position="68"/>
    </location>
</feature>
<gene>
    <name evidence="3" type="ORF">HF526_25135</name>
</gene>
<keyword evidence="4" id="KW-1185">Reference proteome</keyword>
<feature type="transmembrane region" description="Helical" evidence="2">
    <location>
        <begin position="215"/>
        <end position="238"/>
    </location>
</feature>
<feature type="transmembrane region" description="Helical" evidence="2">
    <location>
        <begin position="187"/>
        <end position="203"/>
    </location>
</feature>
<name>A0ABX1SID6_9PSEU</name>
<reference evidence="3 4" key="1">
    <citation type="submission" date="2020-04" db="EMBL/GenBank/DDBJ databases">
        <authorList>
            <person name="Klaysubun C."/>
            <person name="Duangmal K."/>
            <person name="Lipun K."/>
        </authorList>
    </citation>
    <scope>NUCLEOTIDE SEQUENCE [LARGE SCALE GENOMIC DNA]</scope>
    <source>
        <strain evidence="3 4">K10HN5</strain>
    </source>
</reference>
<keyword evidence="2" id="KW-0472">Membrane</keyword>
<accession>A0ABX1SID6</accession>
<evidence type="ECO:0000313" key="4">
    <source>
        <dbReference type="Proteomes" id="UP000820669"/>
    </source>
</evidence>
<dbReference type="InterPro" id="IPR021941">
    <property type="entry name" value="DUF3556_TM"/>
</dbReference>
<dbReference type="EMBL" id="JAAXLA010000059">
    <property type="protein sequence ID" value="NMI00568.1"/>
    <property type="molecule type" value="Genomic_DNA"/>
</dbReference>
<evidence type="ECO:0000256" key="2">
    <source>
        <dbReference type="SAM" id="Phobius"/>
    </source>
</evidence>
<feature type="transmembrane region" description="Helical" evidence="2">
    <location>
        <begin position="375"/>
        <end position="393"/>
    </location>
</feature>
<feature type="transmembrane region" description="Helical" evidence="2">
    <location>
        <begin position="345"/>
        <end position="363"/>
    </location>
</feature>
<dbReference type="RefSeq" id="WP_169384035.1">
    <property type="nucleotide sequence ID" value="NZ_JAAXLA010000059.1"/>
</dbReference>
<keyword evidence="2" id="KW-0812">Transmembrane</keyword>
<protein>
    <submittedName>
        <fullName evidence="3">DUF3556 domain-containing protein</fullName>
    </submittedName>
</protein>
<dbReference type="Proteomes" id="UP000820669">
    <property type="component" value="Unassembled WGS sequence"/>
</dbReference>
<feature type="transmembrane region" description="Helical" evidence="2">
    <location>
        <begin position="290"/>
        <end position="310"/>
    </location>
</feature>
<keyword evidence="2" id="KW-1133">Transmembrane helix</keyword>
<evidence type="ECO:0000313" key="3">
    <source>
        <dbReference type="EMBL" id="NMI00568.1"/>
    </source>
</evidence>
<feature type="compositionally biased region" description="Basic and acidic residues" evidence="1">
    <location>
        <begin position="597"/>
        <end position="607"/>
    </location>
</feature>
<evidence type="ECO:0000256" key="1">
    <source>
        <dbReference type="SAM" id="MobiDB-lite"/>
    </source>
</evidence>
<proteinExistence type="predicted"/>
<feature type="transmembrane region" description="Helical" evidence="2">
    <location>
        <begin position="148"/>
        <end position="167"/>
    </location>
</feature>
<dbReference type="Pfam" id="PF12077">
    <property type="entry name" value="DUF3556"/>
    <property type="match status" value="1"/>
</dbReference>
<feature type="transmembrane region" description="Helical" evidence="2">
    <location>
        <begin position="88"/>
        <end position="107"/>
    </location>
</feature>